<protein>
    <submittedName>
        <fullName evidence="1">Uncharacterized protein</fullName>
    </submittedName>
</protein>
<keyword evidence="2" id="KW-1185">Reference proteome</keyword>
<reference evidence="1" key="1">
    <citation type="submission" date="2021-03" db="EMBL/GenBank/DDBJ databases">
        <authorList>
            <consortium name="DOE Joint Genome Institute"/>
            <person name="Ahrendt S."/>
            <person name="Looney B.P."/>
            <person name="Miyauchi S."/>
            <person name="Morin E."/>
            <person name="Drula E."/>
            <person name="Courty P.E."/>
            <person name="Chicoki N."/>
            <person name="Fauchery L."/>
            <person name="Kohler A."/>
            <person name="Kuo A."/>
            <person name="Labutti K."/>
            <person name="Pangilinan J."/>
            <person name="Lipzen A."/>
            <person name="Riley R."/>
            <person name="Andreopoulos W."/>
            <person name="He G."/>
            <person name="Johnson J."/>
            <person name="Barry K.W."/>
            <person name="Grigoriev I.V."/>
            <person name="Nagy L."/>
            <person name="Hibbett D."/>
            <person name="Henrissat B."/>
            <person name="Matheny P.B."/>
            <person name="Labbe J."/>
            <person name="Martin F."/>
        </authorList>
    </citation>
    <scope>NUCLEOTIDE SEQUENCE</scope>
    <source>
        <strain evidence="1">HHB10654</strain>
    </source>
</reference>
<gene>
    <name evidence="1" type="ORF">BV25DRAFT_1921827</name>
</gene>
<reference evidence="1" key="2">
    <citation type="journal article" date="2022" name="New Phytol.">
        <title>Evolutionary transition to the ectomycorrhizal habit in the genomes of a hyperdiverse lineage of mushroom-forming fungi.</title>
        <authorList>
            <person name="Looney B."/>
            <person name="Miyauchi S."/>
            <person name="Morin E."/>
            <person name="Drula E."/>
            <person name="Courty P.E."/>
            <person name="Kohler A."/>
            <person name="Kuo A."/>
            <person name="LaButti K."/>
            <person name="Pangilinan J."/>
            <person name="Lipzen A."/>
            <person name="Riley R."/>
            <person name="Andreopoulos W."/>
            <person name="He G."/>
            <person name="Johnson J."/>
            <person name="Nolan M."/>
            <person name="Tritt A."/>
            <person name="Barry K.W."/>
            <person name="Grigoriev I.V."/>
            <person name="Nagy L.G."/>
            <person name="Hibbett D."/>
            <person name="Henrissat B."/>
            <person name="Matheny P.B."/>
            <person name="Labbe J."/>
            <person name="Martin F.M."/>
        </authorList>
    </citation>
    <scope>NUCLEOTIDE SEQUENCE</scope>
    <source>
        <strain evidence="1">HHB10654</strain>
    </source>
</reference>
<evidence type="ECO:0000313" key="1">
    <source>
        <dbReference type="EMBL" id="KAI0055435.1"/>
    </source>
</evidence>
<organism evidence="1 2">
    <name type="scientific">Artomyces pyxidatus</name>
    <dbReference type="NCBI Taxonomy" id="48021"/>
    <lineage>
        <taxon>Eukaryota</taxon>
        <taxon>Fungi</taxon>
        <taxon>Dikarya</taxon>
        <taxon>Basidiomycota</taxon>
        <taxon>Agaricomycotina</taxon>
        <taxon>Agaricomycetes</taxon>
        <taxon>Russulales</taxon>
        <taxon>Auriscalpiaceae</taxon>
        <taxon>Artomyces</taxon>
    </lineage>
</organism>
<evidence type="ECO:0000313" key="2">
    <source>
        <dbReference type="Proteomes" id="UP000814140"/>
    </source>
</evidence>
<dbReference type="Proteomes" id="UP000814140">
    <property type="component" value="Unassembled WGS sequence"/>
</dbReference>
<comment type="caution">
    <text evidence="1">The sequence shown here is derived from an EMBL/GenBank/DDBJ whole genome shotgun (WGS) entry which is preliminary data.</text>
</comment>
<dbReference type="EMBL" id="MU277292">
    <property type="protein sequence ID" value="KAI0055435.1"/>
    <property type="molecule type" value="Genomic_DNA"/>
</dbReference>
<proteinExistence type="predicted"/>
<sequence length="349" mass="38619">MPTLQLDSNAAPSIIVIPDPNTEIGPMFVGNILSWMLMGTLIVQFYMYCRFSKKDRIAIRLLVYCVFCLDIAQTVFGTHQSWFFMVANWNNPAALAAVTWSVVTIPITSGCIAGMVQAFYAWRIWMLKSTIITRVLTLAIIATSILQFLAAIISSALLQSNPIQENLIRLRPGFVVWLSGSFAADILVTGCMCSILYEAKTRISRPNAMLDRLIANTIQTGMITVICAGVELALFITLTSRNYYLAPAYILGKLYSNSLLATLNARPTMQAASPDPARSSSLQFRGHIPKPPGSSQMREEVELSRFDGAFQKDDPEAWLPTGESEFHGSIPEDFPKAKYPPSEHSTEAF</sequence>
<name>A0ACB8SHA5_9AGAM</name>
<accession>A0ACB8SHA5</accession>